<dbReference type="Pfam" id="PF00560">
    <property type="entry name" value="LRR_1"/>
    <property type="match status" value="2"/>
</dbReference>
<dbReference type="InterPro" id="IPR013210">
    <property type="entry name" value="LRR_N_plant-typ"/>
</dbReference>
<keyword evidence="6" id="KW-0677">Repeat</keyword>
<evidence type="ECO:0000256" key="6">
    <source>
        <dbReference type="ARBA" id="ARBA00022737"/>
    </source>
</evidence>
<dbReference type="AlphaFoldDB" id="A0A6A4KGV4"/>
<evidence type="ECO:0000259" key="11">
    <source>
        <dbReference type="Pfam" id="PF08263"/>
    </source>
</evidence>
<dbReference type="SUPFAM" id="SSF52058">
    <property type="entry name" value="L domain-like"/>
    <property type="match status" value="1"/>
</dbReference>
<accession>A0A6A4KGV4</accession>
<dbReference type="EMBL" id="QEFC01003701">
    <property type="protein sequence ID" value="KAE9447233.1"/>
    <property type="molecule type" value="Genomic_DNA"/>
</dbReference>
<evidence type="ECO:0000256" key="8">
    <source>
        <dbReference type="ARBA" id="ARBA00023316"/>
    </source>
</evidence>
<dbReference type="Proteomes" id="UP000428333">
    <property type="component" value="Linkage Group LG13"/>
</dbReference>
<evidence type="ECO:0000256" key="7">
    <source>
        <dbReference type="ARBA" id="ARBA00023278"/>
    </source>
</evidence>
<sequence length="222" mass="24017">MKAFGCFLLFSLLLSSFSSLSSTAQEIDVQLKFENLRLKRAYKALQAWKNSIFSDPFNMTESWVGPDVCSYYGVFCSPALDDPSLTVVAGIDINHGDIAGHLPPELELLTDIALYNDFEGPLPPELFELELDALFLNNNRFTSTIPETLGKSTVSVAVFANNKFSGCIPKSIGNMANLNEITFSNNSMVGCVPSEIGLLANASVIDLSSNKFTGELPTALGA</sequence>
<dbReference type="Pfam" id="PF08263">
    <property type="entry name" value="LRRNT_2"/>
    <property type="match status" value="1"/>
</dbReference>
<evidence type="ECO:0000256" key="3">
    <source>
        <dbReference type="ARBA" id="ARBA00022525"/>
    </source>
</evidence>
<feature type="signal peptide" evidence="10">
    <location>
        <begin position="1"/>
        <end position="24"/>
    </location>
</feature>
<evidence type="ECO:0000256" key="2">
    <source>
        <dbReference type="ARBA" id="ARBA00022512"/>
    </source>
</evidence>
<name>A0A6A4KGV4_9ERIC</name>
<evidence type="ECO:0000256" key="1">
    <source>
        <dbReference type="ARBA" id="ARBA00004191"/>
    </source>
</evidence>
<organism evidence="12 13">
    <name type="scientific">Rhododendron williamsianum</name>
    <dbReference type="NCBI Taxonomy" id="262921"/>
    <lineage>
        <taxon>Eukaryota</taxon>
        <taxon>Viridiplantae</taxon>
        <taxon>Streptophyta</taxon>
        <taxon>Embryophyta</taxon>
        <taxon>Tracheophyta</taxon>
        <taxon>Spermatophyta</taxon>
        <taxon>Magnoliopsida</taxon>
        <taxon>eudicotyledons</taxon>
        <taxon>Gunneridae</taxon>
        <taxon>Pentapetalae</taxon>
        <taxon>asterids</taxon>
        <taxon>Ericales</taxon>
        <taxon>Ericaceae</taxon>
        <taxon>Ericoideae</taxon>
        <taxon>Rhodoreae</taxon>
        <taxon>Rhododendron</taxon>
    </lineage>
</organism>
<keyword evidence="2" id="KW-0134">Cell wall</keyword>
<keyword evidence="3" id="KW-0964">Secreted</keyword>
<keyword evidence="5 10" id="KW-0732">Signal</keyword>
<keyword evidence="8" id="KW-0961">Cell wall biogenesis/degradation</keyword>
<dbReference type="InterPro" id="IPR001611">
    <property type="entry name" value="Leu-rich_rpt"/>
</dbReference>
<proteinExistence type="predicted"/>
<evidence type="ECO:0000256" key="5">
    <source>
        <dbReference type="ARBA" id="ARBA00022729"/>
    </source>
</evidence>
<evidence type="ECO:0000313" key="13">
    <source>
        <dbReference type="Proteomes" id="UP000428333"/>
    </source>
</evidence>
<feature type="non-terminal residue" evidence="12">
    <location>
        <position position="1"/>
    </location>
</feature>
<dbReference type="GO" id="GO:0071555">
    <property type="term" value="P:cell wall organization"/>
    <property type="evidence" value="ECO:0007669"/>
    <property type="project" value="UniProtKB-KW"/>
</dbReference>
<dbReference type="PANTHER" id="PTHR32093:SF124">
    <property type="entry name" value="POLLEN-SPECIFIC LEUCINE-RICH REPEAT EXTENSIN-LIKE PROTEIN 1"/>
    <property type="match status" value="1"/>
</dbReference>
<evidence type="ECO:0000313" key="12">
    <source>
        <dbReference type="EMBL" id="KAE9447233.1"/>
    </source>
</evidence>
<keyword evidence="7" id="KW-0379">Hydroxylation</keyword>
<feature type="chain" id="PRO_5025410214" description="Cell wall hydroxyproline-rich glycoprotein" evidence="10">
    <location>
        <begin position="25"/>
        <end position="222"/>
    </location>
</feature>
<dbReference type="PANTHER" id="PTHR32093">
    <property type="entry name" value="LEUCINE-RICH REPEAT EXTENSIN-LIKE PROTEIN 3-RELATED"/>
    <property type="match status" value="1"/>
</dbReference>
<reference evidence="12 13" key="1">
    <citation type="journal article" date="2019" name="Genome Biol. Evol.">
        <title>The Rhododendron genome and chromosomal organization provide insight into shared whole-genome duplications across the heath family (Ericaceae).</title>
        <authorList>
            <person name="Soza V.L."/>
            <person name="Lindsley D."/>
            <person name="Waalkes A."/>
            <person name="Ramage E."/>
            <person name="Patwardhan R.P."/>
            <person name="Burton J.N."/>
            <person name="Adey A."/>
            <person name="Kumar A."/>
            <person name="Qiu R."/>
            <person name="Shendure J."/>
            <person name="Hall B."/>
        </authorList>
    </citation>
    <scope>NUCLEOTIDE SEQUENCE [LARGE SCALE GENOMIC DNA]</scope>
    <source>
        <strain evidence="12">RSF 1966-606</strain>
    </source>
</reference>
<evidence type="ECO:0000256" key="9">
    <source>
        <dbReference type="ARBA" id="ARBA00041871"/>
    </source>
</evidence>
<protein>
    <recommendedName>
        <fullName evidence="9">Cell wall hydroxyproline-rich glycoprotein</fullName>
    </recommendedName>
</protein>
<gene>
    <name evidence="12" type="ORF">C3L33_20884</name>
</gene>
<dbReference type="Gene3D" id="3.80.10.10">
    <property type="entry name" value="Ribonuclease Inhibitor"/>
    <property type="match status" value="2"/>
</dbReference>
<dbReference type="OrthoDB" id="1728874at2759"/>
<keyword evidence="4" id="KW-0433">Leucine-rich repeat</keyword>
<evidence type="ECO:0000256" key="4">
    <source>
        <dbReference type="ARBA" id="ARBA00022614"/>
    </source>
</evidence>
<comment type="caution">
    <text evidence="12">The sequence shown here is derived from an EMBL/GenBank/DDBJ whole genome shotgun (WGS) entry which is preliminary data.</text>
</comment>
<keyword evidence="13" id="KW-1185">Reference proteome</keyword>
<dbReference type="InterPro" id="IPR032675">
    <property type="entry name" value="LRR_dom_sf"/>
</dbReference>
<dbReference type="InterPro" id="IPR051582">
    <property type="entry name" value="LRR_extensin-like_regulator"/>
</dbReference>
<comment type="subcellular location">
    <subcellularLocation>
        <location evidence="1">Secreted</location>
        <location evidence="1">Cell wall</location>
    </subcellularLocation>
</comment>
<feature type="domain" description="Leucine-rich repeat-containing N-terminal plant-type" evidence="11">
    <location>
        <begin position="43"/>
        <end position="77"/>
    </location>
</feature>
<evidence type="ECO:0000256" key="10">
    <source>
        <dbReference type="SAM" id="SignalP"/>
    </source>
</evidence>